<name>A0A1S8WID8_OPIVI</name>
<organism evidence="1 2">
    <name type="scientific">Opisthorchis viverrini</name>
    <name type="common">Southeast Asian liver fluke</name>
    <dbReference type="NCBI Taxonomy" id="6198"/>
    <lineage>
        <taxon>Eukaryota</taxon>
        <taxon>Metazoa</taxon>
        <taxon>Spiralia</taxon>
        <taxon>Lophotrochozoa</taxon>
        <taxon>Platyhelminthes</taxon>
        <taxon>Trematoda</taxon>
        <taxon>Digenea</taxon>
        <taxon>Opisthorchiida</taxon>
        <taxon>Opisthorchiata</taxon>
        <taxon>Opisthorchiidae</taxon>
        <taxon>Opisthorchis</taxon>
    </lineage>
</organism>
<evidence type="ECO:0008006" key="3">
    <source>
        <dbReference type="Google" id="ProtNLM"/>
    </source>
</evidence>
<sequence>RLDFKTAYEHAKSLELAKEQSLSFLPNNQLLCATVSNDPPESPYRQASTHEQTTATSVGSSCFFCGYARHPRYKRLAEDATCKNCGKKGHFQ</sequence>
<proteinExistence type="predicted"/>
<protein>
    <recommendedName>
        <fullName evidence="3">CCHC-type domain-containing protein</fullName>
    </recommendedName>
</protein>
<evidence type="ECO:0000313" key="1">
    <source>
        <dbReference type="EMBL" id="OON14201.1"/>
    </source>
</evidence>
<feature type="non-terminal residue" evidence="1">
    <location>
        <position position="1"/>
    </location>
</feature>
<dbReference type="AlphaFoldDB" id="A0A1S8WID8"/>
<dbReference type="Proteomes" id="UP000243686">
    <property type="component" value="Unassembled WGS sequence"/>
</dbReference>
<reference evidence="1 2" key="1">
    <citation type="submission" date="2015-03" db="EMBL/GenBank/DDBJ databases">
        <title>Draft genome of the nematode, Opisthorchis viverrini.</title>
        <authorList>
            <person name="Mitreva M."/>
        </authorList>
    </citation>
    <scope>NUCLEOTIDE SEQUENCE [LARGE SCALE GENOMIC DNA]</scope>
    <source>
        <strain evidence="1">Khon Kaen</strain>
    </source>
</reference>
<keyword evidence="2" id="KW-1185">Reference proteome</keyword>
<evidence type="ECO:0000313" key="2">
    <source>
        <dbReference type="Proteomes" id="UP000243686"/>
    </source>
</evidence>
<accession>A0A1S8WID8</accession>
<gene>
    <name evidence="1" type="ORF">X801_10009</name>
</gene>
<feature type="non-terminal residue" evidence="1">
    <location>
        <position position="92"/>
    </location>
</feature>
<dbReference type="EMBL" id="KV906811">
    <property type="protein sequence ID" value="OON14201.1"/>
    <property type="molecule type" value="Genomic_DNA"/>
</dbReference>